<accession>A0ABD1MVT7</accession>
<gene>
    <name evidence="1" type="ORF">Fmac_007880</name>
</gene>
<keyword evidence="2" id="KW-1185">Reference proteome</keyword>
<dbReference type="Proteomes" id="UP001603857">
    <property type="component" value="Unassembled WGS sequence"/>
</dbReference>
<sequence length="61" mass="7217">MRLIGNKIINIIINKLSDKSTHLLMLKIPLFNRLGFRLIGNKNKKMQNFHNSKSFILPFHR</sequence>
<reference evidence="1 2" key="1">
    <citation type="submission" date="2024-08" db="EMBL/GenBank/DDBJ databases">
        <title>Insights into the chromosomal genome structure of Flemingia macrophylla.</title>
        <authorList>
            <person name="Ding Y."/>
            <person name="Zhao Y."/>
            <person name="Bi W."/>
            <person name="Wu M."/>
            <person name="Zhao G."/>
            <person name="Gong Y."/>
            <person name="Li W."/>
            <person name="Zhang P."/>
        </authorList>
    </citation>
    <scope>NUCLEOTIDE SEQUENCE [LARGE SCALE GENOMIC DNA]</scope>
    <source>
        <strain evidence="1">DYQJB</strain>
        <tissue evidence="1">Leaf</tissue>
    </source>
</reference>
<evidence type="ECO:0000313" key="1">
    <source>
        <dbReference type="EMBL" id="KAL2339940.1"/>
    </source>
</evidence>
<dbReference type="AlphaFoldDB" id="A0ABD1MVT7"/>
<dbReference type="EMBL" id="JBGMDY010000003">
    <property type="protein sequence ID" value="KAL2339940.1"/>
    <property type="molecule type" value="Genomic_DNA"/>
</dbReference>
<organism evidence="1 2">
    <name type="scientific">Flemingia macrophylla</name>
    <dbReference type="NCBI Taxonomy" id="520843"/>
    <lineage>
        <taxon>Eukaryota</taxon>
        <taxon>Viridiplantae</taxon>
        <taxon>Streptophyta</taxon>
        <taxon>Embryophyta</taxon>
        <taxon>Tracheophyta</taxon>
        <taxon>Spermatophyta</taxon>
        <taxon>Magnoliopsida</taxon>
        <taxon>eudicotyledons</taxon>
        <taxon>Gunneridae</taxon>
        <taxon>Pentapetalae</taxon>
        <taxon>rosids</taxon>
        <taxon>fabids</taxon>
        <taxon>Fabales</taxon>
        <taxon>Fabaceae</taxon>
        <taxon>Papilionoideae</taxon>
        <taxon>50 kb inversion clade</taxon>
        <taxon>NPAAA clade</taxon>
        <taxon>indigoferoid/millettioid clade</taxon>
        <taxon>Phaseoleae</taxon>
        <taxon>Flemingia</taxon>
    </lineage>
</organism>
<proteinExistence type="predicted"/>
<evidence type="ECO:0000313" key="2">
    <source>
        <dbReference type="Proteomes" id="UP001603857"/>
    </source>
</evidence>
<protein>
    <submittedName>
        <fullName evidence="1">Uncharacterized protein</fullName>
    </submittedName>
</protein>
<comment type="caution">
    <text evidence="1">The sequence shown here is derived from an EMBL/GenBank/DDBJ whole genome shotgun (WGS) entry which is preliminary data.</text>
</comment>
<name>A0ABD1MVT7_9FABA</name>